<sequence length="397" mass="47572">MPEVSQIFQKQLDASQHCSACQAAMYWIEAEYYQQPMSYYQCSHCGHCQFVQNGGQSCHCEYCLKQRKKSIQNSLYSERKEQQRQKQRAEDNVEYLLDDLSLLEKLFLLSLLDGMVDHHHAHAQFVDFSHYRSTQIAPSYQLFKMLKQQMIHNDYLLEKPLIEKQHSENAEQYYTNLKLQGYREPSLLSITEQLRAWFYRDFCQGVPFRSSNEVKQTLQLILAHELLHFCQYRCLALKVQFYGNQALIDHFQTLLNELAVTQIYFLIDRALNYLAEKKLLQPSNQNYVNTNRLRKTLLEYRQRGIEQHWETQNLSRPQDMPRSQMTEIFLHRFLKLDEKVYQQPLWKSWQLILPKIRFFAECHCIQCGSRDLTIEYSTEEYVSFSCLHCKQQDHYFI</sequence>
<evidence type="ECO:0000313" key="2">
    <source>
        <dbReference type="EMBL" id="SDB83872.1"/>
    </source>
</evidence>
<accession>A0A1G6GPD0</accession>
<dbReference type="OrthoDB" id="6700717at2"/>
<protein>
    <submittedName>
        <fullName evidence="2">Uncharacterized protein</fullName>
    </submittedName>
</protein>
<keyword evidence="3" id="KW-1185">Reference proteome</keyword>
<gene>
    <name evidence="2" type="ORF">SAMN05421749_101244</name>
</gene>
<dbReference type="Proteomes" id="UP000242317">
    <property type="component" value="Unassembled WGS sequence"/>
</dbReference>
<keyword evidence="1" id="KW-0175">Coiled coil</keyword>
<organism evidence="2 3">
    <name type="scientific">Acinetobacter marinus</name>
    <dbReference type="NCBI Taxonomy" id="281375"/>
    <lineage>
        <taxon>Bacteria</taxon>
        <taxon>Pseudomonadati</taxon>
        <taxon>Pseudomonadota</taxon>
        <taxon>Gammaproteobacteria</taxon>
        <taxon>Moraxellales</taxon>
        <taxon>Moraxellaceae</taxon>
        <taxon>Acinetobacter</taxon>
    </lineage>
</organism>
<reference evidence="3" key="1">
    <citation type="submission" date="2016-09" db="EMBL/GenBank/DDBJ databases">
        <authorList>
            <person name="Varghese N."/>
            <person name="Submissions S."/>
        </authorList>
    </citation>
    <scope>NUCLEOTIDE SEQUENCE [LARGE SCALE GENOMIC DNA]</scope>
    <source>
        <strain evidence="3">ANC 3699</strain>
    </source>
</reference>
<dbReference type="RefSeq" id="WP_092614819.1">
    <property type="nucleotide sequence ID" value="NZ_FMYK01000001.1"/>
</dbReference>
<feature type="coiled-coil region" evidence="1">
    <location>
        <begin position="72"/>
        <end position="106"/>
    </location>
</feature>
<proteinExistence type="predicted"/>
<name>A0A1G6GPD0_9GAMM</name>
<dbReference type="EMBL" id="FMYK01000001">
    <property type="protein sequence ID" value="SDB83872.1"/>
    <property type="molecule type" value="Genomic_DNA"/>
</dbReference>
<dbReference type="AlphaFoldDB" id="A0A1G6GPD0"/>
<evidence type="ECO:0000256" key="1">
    <source>
        <dbReference type="SAM" id="Coils"/>
    </source>
</evidence>
<evidence type="ECO:0000313" key="3">
    <source>
        <dbReference type="Proteomes" id="UP000242317"/>
    </source>
</evidence>